<organism evidence="2 3">
    <name type="scientific">Halolamina pelagica</name>
    <dbReference type="NCBI Taxonomy" id="699431"/>
    <lineage>
        <taxon>Archaea</taxon>
        <taxon>Methanobacteriati</taxon>
        <taxon>Methanobacteriota</taxon>
        <taxon>Stenosarchaea group</taxon>
        <taxon>Halobacteria</taxon>
        <taxon>Halobacteriales</taxon>
        <taxon>Haloferacaceae</taxon>
    </lineage>
</organism>
<feature type="compositionally biased region" description="Low complexity" evidence="1">
    <location>
        <begin position="193"/>
        <end position="203"/>
    </location>
</feature>
<comment type="caution">
    <text evidence="2">The sequence shown here is derived from an EMBL/GenBank/DDBJ whole genome shotgun (WGS) entry which is preliminary data.</text>
</comment>
<feature type="compositionally biased region" description="Acidic residues" evidence="1">
    <location>
        <begin position="245"/>
        <end position="261"/>
    </location>
</feature>
<evidence type="ECO:0000256" key="1">
    <source>
        <dbReference type="SAM" id="MobiDB-lite"/>
    </source>
</evidence>
<dbReference type="EMBL" id="LGUC01000001">
    <property type="protein sequence ID" value="KPN31176.1"/>
    <property type="molecule type" value="Genomic_DNA"/>
</dbReference>
<dbReference type="AlphaFoldDB" id="A0A0P7I2Q5"/>
<dbReference type="OrthoDB" id="241694at2157"/>
<dbReference type="Proteomes" id="UP000050535">
    <property type="component" value="Unassembled WGS sequence"/>
</dbReference>
<protein>
    <submittedName>
        <fullName evidence="2">Uncharacterized protein</fullName>
    </submittedName>
</protein>
<dbReference type="RefSeq" id="WP_054583886.1">
    <property type="nucleotide sequence ID" value="NZ_LGUC01000001.1"/>
</dbReference>
<feature type="region of interest" description="Disordered" evidence="1">
    <location>
        <begin position="32"/>
        <end position="56"/>
    </location>
</feature>
<name>A0A0P7I2Q5_9EURY</name>
<dbReference type="STRING" id="699431.SY89_01919"/>
<feature type="region of interest" description="Disordered" evidence="1">
    <location>
        <begin position="167"/>
        <end position="269"/>
    </location>
</feature>
<dbReference type="InterPro" id="IPR055969">
    <property type="entry name" value="DUF7547"/>
</dbReference>
<gene>
    <name evidence="2" type="ORF">SY89_01919</name>
</gene>
<evidence type="ECO:0000313" key="3">
    <source>
        <dbReference type="Proteomes" id="UP000050535"/>
    </source>
</evidence>
<evidence type="ECO:0000313" key="2">
    <source>
        <dbReference type="EMBL" id="KPN31176.1"/>
    </source>
</evidence>
<reference evidence="3" key="1">
    <citation type="submission" date="2013-11" db="EMBL/GenBank/DDBJ databases">
        <authorList>
            <person name="Hoang H.T."/>
            <person name="Killian M.L."/>
            <person name="Madson D.M."/>
            <person name="Arruda P.H.E."/>
            <person name="Sun D."/>
            <person name="Schwartz K.J."/>
            <person name="Yoon K."/>
        </authorList>
    </citation>
    <scope>NUCLEOTIDE SEQUENCE [LARGE SCALE GENOMIC DNA]</scope>
    <source>
        <strain evidence="3">CDK2</strain>
    </source>
</reference>
<accession>A0A0P7I2Q5</accession>
<sequence>MTDRRDPDPDPEELRELLADLESTLVDLRAELGDDRRDVPRIPRGLPGGGRPAPRPPRLREVLRFTEEYTIPTLISILEANIRLLQLGGAALRALDPDRSAVPGSPDGEGAVSQAIDAGRGLSADRLATSLDQLNDAIAGTDAPDPEARELLSEAEALSTEIQERLRAASDRVETRSDRATGEADDAVHLDVADGSAASSNAGDESEGPTNEGATTAASTDSPAPDVDAELDSIREEVRGSAGNGDDEGAAEDEASPDDENGTDRDEAE</sequence>
<feature type="compositionally biased region" description="Basic and acidic residues" evidence="1">
    <location>
        <begin position="167"/>
        <end position="192"/>
    </location>
</feature>
<feature type="compositionally biased region" description="Basic and acidic residues" evidence="1">
    <location>
        <begin position="32"/>
        <end position="41"/>
    </location>
</feature>
<dbReference type="Pfam" id="PF24414">
    <property type="entry name" value="DUF7547"/>
    <property type="match status" value="1"/>
</dbReference>
<keyword evidence="3" id="KW-1185">Reference proteome</keyword>
<proteinExistence type="predicted"/>
<feature type="compositionally biased region" description="Low complexity" evidence="1">
    <location>
        <begin position="214"/>
        <end position="226"/>
    </location>
</feature>